<accession>A0ABW2JY42</accession>
<gene>
    <name evidence="2" type="ORF">ACFQVC_40255</name>
</gene>
<evidence type="ECO:0008006" key="4">
    <source>
        <dbReference type="Google" id="ProtNLM"/>
    </source>
</evidence>
<protein>
    <recommendedName>
        <fullName evidence="4">Lipoprotein</fullName>
    </recommendedName>
</protein>
<dbReference type="Proteomes" id="UP001596523">
    <property type="component" value="Unassembled WGS sequence"/>
</dbReference>
<dbReference type="PROSITE" id="PS51257">
    <property type="entry name" value="PROKAR_LIPOPROTEIN"/>
    <property type="match status" value="1"/>
</dbReference>
<organism evidence="2 3">
    <name type="scientific">Streptomyces monticola</name>
    <dbReference type="NCBI Taxonomy" id="2666263"/>
    <lineage>
        <taxon>Bacteria</taxon>
        <taxon>Bacillati</taxon>
        <taxon>Actinomycetota</taxon>
        <taxon>Actinomycetes</taxon>
        <taxon>Kitasatosporales</taxon>
        <taxon>Streptomycetaceae</taxon>
        <taxon>Streptomyces</taxon>
    </lineage>
</organism>
<name>A0ABW2JY42_9ACTN</name>
<evidence type="ECO:0000313" key="3">
    <source>
        <dbReference type="Proteomes" id="UP001596523"/>
    </source>
</evidence>
<keyword evidence="3" id="KW-1185">Reference proteome</keyword>
<feature type="region of interest" description="Disordered" evidence="1">
    <location>
        <begin position="27"/>
        <end position="46"/>
    </location>
</feature>
<evidence type="ECO:0000256" key="1">
    <source>
        <dbReference type="SAM" id="MobiDB-lite"/>
    </source>
</evidence>
<sequence>MSRTRRASALTALCAITLVGGLTGCGDGNGDGDKPGGGLADKSAQEISDEAKKALLDAKSLRMKMSGTETAGDEPQSFDFAVDREGNCTGTFTGPQKQGSFELVKRGDEAWIKPDDAMWKALAPGKAGDAAARTYKGRHLYGRTTHPMFKELVKACDLTAIQKEIDADKSKGKQLRKGEVTQVGGKDAIELRQKSDEGKDETMYVATEGKPYPLKVQLKDGGAEQTTTFTDYDEPVAPETPSKADSVDITKLERLGQGA</sequence>
<feature type="compositionally biased region" description="Gly residues" evidence="1">
    <location>
        <begin position="27"/>
        <end position="39"/>
    </location>
</feature>
<feature type="compositionally biased region" description="Basic and acidic residues" evidence="1">
    <location>
        <begin position="169"/>
        <end position="179"/>
    </location>
</feature>
<reference evidence="3" key="1">
    <citation type="journal article" date="2019" name="Int. J. Syst. Evol. Microbiol.">
        <title>The Global Catalogue of Microorganisms (GCM) 10K type strain sequencing project: providing services to taxonomists for standard genome sequencing and annotation.</title>
        <authorList>
            <consortium name="The Broad Institute Genomics Platform"/>
            <consortium name="The Broad Institute Genome Sequencing Center for Infectious Disease"/>
            <person name="Wu L."/>
            <person name="Ma J."/>
        </authorList>
    </citation>
    <scope>NUCLEOTIDE SEQUENCE [LARGE SCALE GENOMIC DNA]</scope>
    <source>
        <strain evidence="3">SYNS20</strain>
    </source>
</reference>
<dbReference type="EMBL" id="JBHTCF010000033">
    <property type="protein sequence ID" value="MFC7310433.1"/>
    <property type="molecule type" value="Genomic_DNA"/>
</dbReference>
<dbReference type="Gene3D" id="2.50.20.20">
    <property type="match status" value="1"/>
</dbReference>
<feature type="region of interest" description="Disordered" evidence="1">
    <location>
        <begin position="169"/>
        <end position="259"/>
    </location>
</feature>
<comment type="caution">
    <text evidence="2">The sequence shown here is derived from an EMBL/GenBank/DDBJ whole genome shotgun (WGS) entry which is preliminary data.</text>
</comment>
<feature type="compositionally biased region" description="Basic and acidic residues" evidence="1">
    <location>
        <begin position="245"/>
        <end position="259"/>
    </location>
</feature>
<evidence type="ECO:0000313" key="2">
    <source>
        <dbReference type="EMBL" id="MFC7310433.1"/>
    </source>
</evidence>
<dbReference type="RefSeq" id="WP_381840946.1">
    <property type="nucleotide sequence ID" value="NZ_JBHTCF010000033.1"/>
</dbReference>
<proteinExistence type="predicted"/>
<feature type="compositionally biased region" description="Basic and acidic residues" evidence="1">
    <location>
        <begin position="187"/>
        <end position="202"/>
    </location>
</feature>